<evidence type="ECO:0000313" key="2">
    <source>
        <dbReference type="Proteomes" id="UP000268233"/>
    </source>
</evidence>
<dbReference type="AlphaFoldDB" id="A0A495R885"/>
<organism evidence="1 2">
    <name type="scientific">Haloarcula quadrata</name>
    <dbReference type="NCBI Taxonomy" id="182779"/>
    <lineage>
        <taxon>Archaea</taxon>
        <taxon>Methanobacteriati</taxon>
        <taxon>Methanobacteriota</taxon>
        <taxon>Stenosarchaea group</taxon>
        <taxon>Halobacteria</taxon>
        <taxon>Halobacteriales</taxon>
        <taxon>Haloarculaceae</taxon>
        <taxon>Haloarcula</taxon>
    </lineage>
</organism>
<gene>
    <name evidence="1" type="ORF">BDK61_2877</name>
</gene>
<name>A0A495R885_9EURY</name>
<comment type="caution">
    <text evidence="1">The sequence shown here is derived from an EMBL/GenBank/DDBJ whole genome shotgun (WGS) entry which is preliminary data.</text>
</comment>
<dbReference type="RefSeq" id="WP_148709144.1">
    <property type="nucleotide sequence ID" value="NZ_RBWW01000001.1"/>
</dbReference>
<protein>
    <submittedName>
        <fullName evidence="1">Uncharacterized protein</fullName>
    </submittedName>
</protein>
<evidence type="ECO:0000313" key="1">
    <source>
        <dbReference type="EMBL" id="RKS83492.1"/>
    </source>
</evidence>
<sequence length="109" mass="12435">MVEQIQESTEDQPAKYQVVSGNDGRVWTVIVEDRGNEYIVEYPDEDKSQIVRNTGSGYECTGTYSDYHETCPHQEAVRDVVHQLHHGQYNHQQLQDAAIEQNRSGGDLL</sequence>
<reference evidence="1 2" key="1">
    <citation type="submission" date="2018-10" db="EMBL/GenBank/DDBJ databases">
        <title>Genomic Encyclopedia of Archaeal and Bacterial Type Strains, Phase II (KMG-II): from individual species to whole genera.</title>
        <authorList>
            <person name="Goeker M."/>
        </authorList>
    </citation>
    <scope>NUCLEOTIDE SEQUENCE [LARGE SCALE GENOMIC DNA]</scope>
    <source>
        <strain evidence="1 2">DSM 11927</strain>
    </source>
</reference>
<dbReference type="Proteomes" id="UP000268233">
    <property type="component" value="Unassembled WGS sequence"/>
</dbReference>
<accession>A0A495R885</accession>
<keyword evidence="2" id="KW-1185">Reference proteome</keyword>
<dbReference type="EMBL" id="RBWW01000001">
    <property type="protein sequence ID" value="RKS83492.1"/>
    <property type="molecule type" value="Genomic_DNA"/>
</dbReference>
<proteinExistence type="predicted"/>